<proteinExistence type="inferred from homology"/>
<feature type="region of interest" description="Disordered" evidence="4">
    <location>
        <begin position="1732"/>
        <end position="1812"/>
    </location>
</feature>
<feature type="compositionally biased region" description="Basic and acidic residues" evidence="4">
    <location>
        <begin position="1737"/>
        <end position="1754"/>
    </location>
</feature>
<dbReference type="Gene3D" id="3.20.20.80">
    <property type="entry name" value="Glycosidases"/>
    <property type="match status" value="1"/>
</dbReference>
<feature type="region of interest" description="Disordered" evidence="4">
    <location>
        <begin position="692"/>
        <end position="720"/>
    </location>
</feature>
<dbReference type="Pfam" id="PF00443">
    <property type="entry name" value="UCH"/>
    <property type="match status" value="1"/>
</dbReference>
<feature type="region of interest" description="Disordered" evidence="4">
    <location>
        <begin position="1245"/>
        <end position="1344"/>
    </location>
</feature>
<dbReference type="Gene3D" id="3.90.70.10">
    <property type="entry name" value="Cysteine proteinases"/>
    <property type="match status" value="1"/>
</dbReference>
<feature type="compositionally biased region" description="Low complexity" evidence="4">
    <location>
        <begin position="708"/>
        <end position="719"/>
    </location>
</feature>
<dbReference type="PROSITE" id="PS50235">
    <property type="entry name" value="USP_3"/>
    <property type="match status" value="1"/>
</dbReference>
<dbReference type="SUPFAM" id="SSF56112">
    <property type="entry name" value="Protein kinase-like (PK-like)"/>
    <property type="match status" value="1"/>
</dbReference>
<dbReference type="GO" id="GO:0009986">
    <property type="term" value="C:cell surface"/>
    <property type="evidence" value="ECO:0007669"/>
    <property type="project" value="TreeGrafter"/>
</dbReference>
<feature type="compositionally biased region" description="Acidic residues" evidence="4">
    <location>
        <begin position="1293"/>
        <end position="1333"/>
    </location>
</feature>
<feature type="compositionally biased region" description="Low complexity" evidence="4">
    <location>
        <begin position="1776"/>
        <end position="1785"/>
    </location>
</feature>
<dbReference type="InterPro" id="IPR001394">
    <property type="entry name" value="Peptidase_C19_UCH"/>
</dbReference>
<name>A0A1Q3E4H2_LENED</name>
<protein>
    <submittedName>
        <fullName evidence="7">Dbf4-dependent protein kinase hsk1</fullName>
    </submittedName>
</protein>
<comment type="similarity">
    <text evidence="1">Belongs to the glycosyl hydrolase 5 (cellulase A) family.</text>
</comment>
<feature type="region of interest" description="Disordered" evidence="4">
    <location>
        <begin position="357"/>
        <end position="387"/>
    </location>
</feature>
<dbReference type="GO" id="GO:0046557">
    <property type="term" value="F:glucan endo-1,6-beta-glucosidase activity"/>
    <property type="evidence" value="ECO:0007669"/>
    <property type="project" value="TreeGrafter"/>
</dbReference>
<dbReference type="GO" id="GO:0005737">
    <property type="term" value="C:cytoplasm"/>
    <property type="evidence" value="ECO:0007669"/>
    <property type="project" value="UniProtKB-ARBA"/>
</dbReference>
<feature type="compositionally biased region" description="Polar residues" evidence="4">
    <location>
        <begin position="1759"/>
        <end position="1775"/>
    </location>
</feature>
<dbReference type="PROSITE" id="PS50011">
    <property type="entry name" value="PROTEIN_KINASE_DOM"/>
    <property type="match status" value="1"/>
</dbReference>
<evidence type="ECO:0000313" key="8">
    <source>
        <dbReference type="Proteomes" id="UP000188533"/>
    </source>
</evidence>
<dbReference type="GO" id="GO:0016579">
    <property type="term" value="P:protein deubiquitination"/>
    <property type="evidence" value="ECO:0007669"/>
    <property type="project" value="InterPro"/>
</dbReference>
<dbReference type="InterPro" id="IPR001547">
    <property type="entry name" value="Glyco_hydro_5"/>
</dbReference>
<dbReference type="InterPro" id="IPR028889">
    <property type="entry name" value="USP"/>
</dbReference>
<dbReference type="Pfam" id="PF00150">
    <property type="entry name" value="Cellulase"/>
    <property type="match status" value="1"/>
</dbReference>
<dbReference type="InterPro" id="IPR008271">
    <property type="entry name" value="Ser/Thr_kinase_AS"/>
</dbReference>
<feature type="region of interest" description="Disordered" evidence="4">
    <location>
        <begin position="627"/>
        <end position="670"/>
    </location>
</feature>
<evidence type="ECO:0000256" key="4">
    <source>
        <dbReference type="SAM" id="MobiDB-lite"/>
    </source>
</evidence>
<dbReference type="InterPro" id="IPR011009">
    <property type="entry name" value="Kinase-like_dom_sf"/>
</dbReference>
<dbReference type="PANTHER" id="PTHR31297">
    <property type="entry name" value="GLUCAN ENDO-1,6-BETA-GLUCOSIDASE B"/>
    <property type="match status" value="1"/>
</dbReference>
<dbReference type="PROSITE" id="PS00108">
    <property type="entry name" value="PROTEIN_KINASE_ST"/>
    <property type="match status" value="1"/>
</dbReference>
<evidence type="ECO:0000313" key="7">
    <source>
        <dbReference type="EMBL" id="GAW02004.1"/>
    </source>
</evidence>
<dbReference type="PROSITE" id="PS00973">
    <property type="entry name" value="USP_2"/>
    <property type="match status" value="1"/>
</dbReference>
<feature type="domain" description="Protein kinase" evidence="5">
    <location>
        <begin position="1364"/>
        <end position="1748"/>
    </location>
</feature>
<dbReference type="Gene3D" id="1.10.510.10">
    <property type="entry name" value="Transferase(Phosphotransferase) domain 1"/>
    <property type="match status" value="1"/>
</dbReference>
<dbReference type="FunFam" id="3.20.20.80:FF:000100">
    <property type="entry name" value="Glycoside hydrolase superfamily"/>
    <property type="match status" value="1"/>
</dbReference>
<dbReference type="GO" id="GO:0005576">
    <property type="term" value="C:extracellular region"/>
    <property type="evidence" value="ECO:0007669"/>
    <property type="project" value="TreeGrafter"/>
</dbReference>
<evidence type="ECO:0000256" key="3">
    <source>
        <dbReference type="ARBA" id="ARBA00023295"/>
    </source>
</evidence>
<dbReference type="EMBL" id="BDGU01000080">
    <property type="protein sequence ID" value="GAW02004.1"/>
    <property type="molecule type" value="Genomic_DNA"/>
</dbReference>
<dbReference type="Gene3D" id="3.30.200.20">
    <property type="entry name" value="Phosphorylase Kinase, domain 1"/>
    <property type="match status" value="1"/>
</dbReference>
<dbReference type="PANTHER" id="PTHR31297:SF43">
    <property type="entry name" value="GLUCAN 1,3-BETA-GLUCOSIDASE 3"/>
    <property type="match status" value="1"/>
</dbReference>
<sequence length="1845" mass="205149">MVLESLGIALPWNWGSSVSNNHTPKKKSKKRAIKSEKFELEPGQDACAVCYPGLVNISVQALSSLAYLQPHISAIHAKAEALDVPTPIIDALRDLFHALNDPRSRPSSIRPLELISVLSSAGRANSLFNSREHQDAQELFQLLSECIKSEISAIDKESARDRGLGGLSQEVETKIGKSVFDGLTANRRSCVVCGYTEAVMHFPFDNWQLTVPRMASTCLLEDCLSEYTRLEILKDCICRKCSMTATHRRLMQEAKALSQVENPSASKKRRLKDVKKMAAKVKSALDEGRIEDEIKDVRMEKVISLSTKQAMIARPPPVLVLHLNRSMHFTHYATKNNIRVIFPEVLDLTQYTTSGNLSTIPTSSLSTPPPHPKRSTTPTPEPRDSSSRTIYRLSAVVCHFGQHSFGHYICYRRKPKSSSGKPEEKWRPPRLVIELLDEVSAPSSIKREPDVDDTPTEGEDAEGFEEYIWDDADPSTAAGTGRGWLRVSDDSVTEVGIESVLQEGSGAFMLYYERAVISGIVHAGLAHGGASPYPLSMSMVNGHAIIGNPNPVMNGYPVGVGVGTPLNSEETLKPQRTMTMMMNGNGSLGSLFSMDEKGRDRDMMSLSSMSTSGSPPVVGPRVVRSVDAGRRRSHSAAPGTSEKNSLSSSLSPVSYASSSSSMLPPASSPSLIMSPSRPIAVPHVSARPKVEDIDRFDEVERDYDDDTSSSLSTNSNRPSINGFNTHNVHYNNNSLNSSLSSLSSAPALMSKTRNHQMSMSNTSLASMTSITNGLTCFEFMKKIQSKIEKVLESNDGGNLPPSDVPPLAQPPSSRQIYRFRKQRGVNLGSWFTLENWLTPSLFQHAAEPKASEMDVLRGLGPQGTKSMLENHWAHFIDAGDWNWLVEHGINTVRIPVSYYHFLPGHSEPEVRQLMRGTEYEAFADVYVNAWKYVVSNIQAAHEHEIGVLIDLHAAPGAQNTDSHSGLSGGKAGLWDSNEHQRRTVQILVAMAKEIAKYDNVVGLELLNEPKNNNRLMSWYDEAIGAIRSGLGAQAQELPIFISDAWDTNWYSKYVNDHSNLGSFLVLDHHLYRCFTSQDQNKSASQHAGEVHPSNNGPSALMLANASKETQGSIIIGEWSAALNPASLASYPDHESKLAAQREWGHAQWAAYEQRCAGWFFWTLKKEGGSDRGWCYYTAVEQGVLPAQADRIKAAFVSGRHSIESLRAKVSSDDPLSLGGPDAQMREFVHHLESVHPAAAASMKKQAYGKGPVKSRQSVTGVIDLDEEEGGTDELGLSGRDSHGRRKRRKTETDENQEEEKEVVAEIEDLPYEEEEEYANDEVMSESSSDDEENSLSRKPSEEQEEILAEIADLEEAVPQLSADYKLLDRLGTGTFSSVYKALDLHYHDKWFNAPWHGHHHTSSSAHYQSLPRPPGTKVYVAVKRIYVTSSPERIRNEISILDECRSCRHVSQLITAFRQQDQVVVIMPYQKNDDFRDYFTALPMEGIKAYMRCLLRALRDVHSRHIIHRDVKPANFLFDPRTGIGTLCDFGLACRMNYDTGLNLCLHTLPTAENPHGMSRNKREYNVPHYKQMNREAKQKSMRPSEEVGYLDKDPRPHSKANRAGTRGFRAPEVLLKCGDQTGAVDVWAAGMILLFFLTKKFPLFQSNDDIEALMEIGTIIGRRNMEQTACLHSRTFSTNVPSITPDGISWSDFVTKQNPDLYSVPEPDVRFYPYTKQLKDQAQRQIQELDAPEQTPYHDPDREHDDISQHDNYRLTPVPSSSPSHLSINTKIANPSSASSLVFPSSPPKSIESGELSPLTPIEDEEFGESPRQSLFLRGPSQKQHEEDIDNALDLRVIPSVLIF</sequence>
<organism evidence="7 8">
    <name type="scientific">Lentinula edodes</name>
    <name type="common">Shiitake mushroom</name>
    <name type="synonym">Lentinus edodes</name>
    <dbReference type="NCBI Taxonomy" id="5353"/>
    <lineage>
        <taxon>Eukaryota</taxon>
        <taxon>Fungi</taxon>
        <taxon>Dikarya</taxon>
        <taxon>Basidiomycota</taxon>
        <taxon>Agaricomycotina</taxon>
        <taxon>Agaricomycetes</taxon>
        <taxon>Agaricomycetidae</taxon>
        <taxon>Agaricales</taxon>
        <taxon>Marasmiineae</taxon>
        <taxon>Omphalotaceae</taxon>
        <taxon>Lentinula</taxon>
    </lineage>
</organism>
<accession>A0A1Q3E4H2</accession>
<keyword evidence="8" id="KW-1185">Reference proteome</keyword>
<comment type="caution">
    <text evidence="7">The sequence shown here is derived from an EMBL/GenBank/DDBJ whole genome shotgun (WGS) entry which is preliminary data.</text>
</comment>
<dbReference type="Pfam" id="PF00069">
    <property type="entry name" value="Pkinase"/>
    <property type="match status" value="2"/>
</dbReference>
<feature type="compositionally biased region" description="Low complexity" evidence="4">
    <location>
        <begin position="645"/>
        <end position="670"/>
    </location>
</feature>
<dbReference type="CDD" id="cd02662">
    <property type="entry name" value="Peptidase_C19F"/>
    <property type="match status" value="1"/>
</dbReference>
<dbReference type="InterPro" id="IPR017853">
    <property type="entry name" value="GH"/>
</dbReference>
<reference evidence="7 8" key="2">
    <citation type="submission" date="2017-02" db="EMBL/GenBank/DDBJ databases">
        <title>A genome survey and senescence transcriptome analysis in Lentinula edodes.</title>
        <authorList>
            <person name="Sakamoto Y."/>
            <person name="Nakade K."/>
            <person name="Sato S."/>
            <person name="Yoshida Y."/>
            <person name="Miyazaki K."/>
            <person name="Natsume S."/>
            <person name="Konno N."/>
        </authorList>
    </citation>
    <scope>NUCLEOTIDE SEQUENCE [LARGE SCALE GENOMIC DNA]</scope>
    <source>
        <strain evidence="7 8">NBRC 111202</strain>
    </source>
</reference>
<dbReference type="SMART" id="SM00220">
    <property type="entry name" value="S_TKc"/>
    <property type="match status" value="1"/>
</dbReference>
<dbReference type="GO" id="GO:0004672">
    <property type="term" value="F:protein kinase activity"/>
    <property type="evidence" value="ECO:0007669"/>
    <property type="project" value="InterPro"/>
</dbReference>
<dbReference type="Proteomes" id="UP000188533">
    <property type="component" value="Unassembled WGS sequence"/>
</dbReference>
<feature type="region of interest" description="Disordered" evidence="4">
    <location>
        <begin position="1575"/>
        <end position="1606"/>
    </location>
</feature>
<evidence type="ECO:0000259" key="6">
    <source>
        <dbReference type="PROSITE" id="PS50235"/>
    </source>
</evidence>
<dbReference type="SUPFAM" id="SSF51445">
    <property type="entry name" value="(Trans)glycosidases"/>
    <property type="match status" value="1"/>
</dbReference>
<evidence type="ECO:0000259" key="5">
    <source>
        <dbReference type="PROSITE" id="PS50011"/>
    </source>
</evidence>
<evidence type="ECO:0000256" key="1">
    <source>
        <dbReference type="ARBA" id="ARBA00005641"/>
    </source>
</evidence>
<dbReference type="SUPFAM" id="SSF54001">
    <property type="entry name" value="Cysteine proteinases"/>
    <property type="match status" value="1"/>
</dbReference>
<evidence type="ECO:0000256" key="2">
    <source>
        <dbReference type="ARBA" id="ARBA00022801"/>
    </source>
</evidence>
<dbReference type="InterPro" id="IPR050386">
    <property type="entry name" value="Glycosyl_hydrolase_5"/>
</dbReference>
<dbReference type="STRING" id="5353.A0A1Q3E4H2"/>
<keyword evidence="7" id="KW-0418">Kinase</keyword>
<feature type="compositionally biased region" description="Basic and acidic residues" evidence="4">
    <location>
        <begin position="1575"/>
        <end position="1597"/>
    </location>
</feature>
<dbReference type="CDD" id="cd14019">
    <property type="entry name" value="STKc_Cdc7"/>
    <property type="match status" value="1"/>
</dbReference>
<keyword evidence="7" id="KW-0808">Transferase</keyword>
<dbReference type="InterPro" id="IPR000719">
    <property type="entry name" value="Prot_kinase_dom"/>
</dbReference>
<dbReference type="InterPro" id="IPR018200">
    <property type="entry name" value="USP_CS"/>
</dbReference>
<gene>
    <name evidence="7" type="ORF">LENED_003630</name>
</gene>
<dbReference type="GO" id="GO:0005524">
    <property type="term" value="F:ATP binding"/>
    <property type="evidence" value="ECO:0007669"/>
    <property type="project" value="InterPro"/>
</dbReference>
<keyword evidence="2" id="KW-0378">Hydrolase</keyword>
<keyword evidence="3" id="KW-0326">Glycosidase</keyword>
<dbReference type="InterPro" id="IPR038765">
    <property type="entry name" value="Papain-like_cys_pep_sf"/>
</dbReference>
<dbReference type="GO" id="GO:0009251">
    <property type="term" value="P:glucan catabolic process"/>
    <property type="evidence" value="ECO:0007669"/>
    <property type="project" value="TreeGrafter"/>
</dbReference>
<reference evidence="7 8" key="1">
    <citation type="submission" date="2016-08" db="EMBL/GenBank/DDBJ databases">
        <authorList>
            <consortium name="Lentinula edodes genome sequencing consortium"/>
            <person name="Sakamoto Y."/>
            <person name="Nakade K."/>
            <person name="Sato S."/>
            <person name="Yoshida Y."/>
            <person name="Miyazaki K."/>
            <person name="Natsume S."/>
            <person name="Konno N."/>
        </authorList>
    </citation>
    <scope>NUCLEOTIDE SEQUENCE [LARGE SCALE GENOMIC DNA]</scope>
    <source>
        <strain evidence="7 8">NBRC 111202</strain>
    </source>
</reference>
<feature type="domain" description="USP" evidence="6">
    <location>
        <begin position="57"/>
        <end position="515"/>
    </location>
</feature>
<feature type="compositionally biased region" description="Low complexity" evidence="4">
    <location>
        <begin position="357"/>
        <end position="366"/>
    </location>
</feature>
<dbReference type="GO" id="GO:0004843">
    <property type="term" value="F:cysteine-type deubiquitinase activity"/>
    <property type="evidence" value="ECO:0007669"/>
    <property type="project" value="InterPro"/>
</dbReference>